<dbReference type="EMBL" id="CAADRP010000002">
    <property type="protein sequence ID" value="VFU21422.1"/>
    <property type="molecule type" value="Genomic_DNA"/>
</dbReference>
<protein>
    <submittedName>
        <fullName evidence="1">Uncharacterized protein</fullName>
    </submittedName>
</protein>
<accession>A0A6N2K665</accession>
<dbReference type="AlphaFoldDB" id="A0A6N2K665"/>
<name>A0A6N2K665_SALVM</name>
<proteinExistence type="predicted"/>
<organism evidence="1">
    <name type="scientific">Salix viminalis</name>
    <name type="common">Common osier</name>
    <name type="synonym">Basket willow</name>
    <dbReference type="NCBI Taxonomy" id="40686"/>
    <lineage>
        <taxon>Eukaryota</taxon>
        <taxon>Viridiplantae</taxon>
        <taxon>Streptophyta</taxon>
        <taxon>Embryophyta</taxon>
        <taxon>Tracheophyta</taxon>
        <taxon>Spermatophyta</taxon>
        <taxon>Magnoliopsida</taxon>
        <taxon>eudicotyledons</taxon>
        <taxon>Gunneridae</taxon>
        <taxon>Pentapetalae</taxon>
        <taxon>rosids</taxon>
        <taxon>fabids</taxon>
        <taxon>Malpighiales</taxon>
        <taxon>Salicaceae</taxon>
        <taxon>Saliceae</taxon>
        <taxon>Salix</taxon>
    </lineage>
</organism>
<gene>
    <name evidence="1" type="ORF">SVIM_LOCUS13285</name>
</gene>
<sequence length="76" mass="8879">MLTSSHWLGRWRYRSSWIHPEAQQASVQLQGHLVISPRSMHTQCKLQLQEMFIAMGWYCSKSSQLGYQLTRTLVKG</sequence>
<reference evidence="1" key="1">
    <citation type="submission" date="2019-03" db="EMBL/GenBank/DDBJ databases">
        <authorList>
            <person name="Mank J."/>
            <person name="Almeida P."/>
        </authorList>
    </citation>
    <scope>NUCLEOTIDE SEQUENCE</scope>
    <source>
        <strain evidence="1">78183</strain>
    </source>
</reference>
<evidence type="ECO:0000313" key="1">
    <source>
        <dbReference type="EMBL" id="VFU21422.1"/>
    </source>
</evidence>